<dbReference type="Proteomes" id="UP001501444">
    <property type="component" value="Unassembled WGS sequence"/>
</dbReference>
<evidence type="ECO:0000313" key="1">
    <source>
        <dbReference type="EMBL" id="GAA2352896.1"/>
    </source>
</evidence>
<organism evidence="1 2">
    <name type="scientific">Dactylosporangium salmoneum</name>
    <dbReference type="NCBI Taxonomy" id="53361"/>
    <lineage>
        <taxon>Bacteria</taxon>
        <taxon>Bacillati</taxon>
        <taxon>Actinomycetota</taxon>
        <taxon>Actinomycetes</taxon>
        <taxon>Micromonosporales</taxon>
        <taxon>Micromonosporaceae</taxon>
        <taxon>Dactylosporangium</taxon>
    </lineage>
</organism>
<proteinExistence type="predicted"/>
<keyword evidence="2" id="KW-1185">Reference proteome</keyword>
<dbReference type="RefSeq" id="WP_344614321.1">
    <property type="nucleotide sequence ID" value="NZ_BAAARV010000033.1"/>
</dbReference>
<evidence type="ECO:0000313" key="2">
    <source>
        <dbReference type="Proteomes" id="UP001501444"/>
    </source>
</evidence>
<reference evidence="1 2" key="1">
    <citation type="journal article" date="2019" name="Int. J. Syst. Evol. Microbiol.">
        <title>The Global Catalogue of Microorganisms (GCM) 10K type strain sequencing project: providing services to taxonomists for standard genome sequencing and annotation.</title>
        <authorList>
            <consortium name="The Broad Institute Genomics Platform"/>
            <consortium name="The Broad Institute Genome Sequencing Center for Infectious Disease"/>
            <person name="Wu L."/>
            <person name="Ma J."/>
        </authorList>
    </citation>
    <scope>NUCLEOTIDE SEQUENCE [LARGE SCALE GENOMIC DNA]</scope>
    <source>
        <strain evidence="1 2">JCM 3272</strain>
    </source>
</reference>
<protein>
    <submittedName>
        <fullName evidence="1">Uncharacterized protein</fullName>
    </submittedName>
</protein>
<dbReference type="EMBL" id="BAAARV010000033">
    <property type="protein sequence ID" value="GAA2352896.1"/>
    <property type="molecule type" value="Genomic_DNA"/>
</dbReference>
<gene>
    <name evidence="1" type="ORF">GCM10010170_043910</name>
</gene>
<sequence length="73" mass="7929">MQLGSGPLRVRFPGYTFIAHDEPWARQVYDQMGDAGAHGSPAQRTSSFFAGYDSGLNACDLPTRTATSPYPHP</sequence>
<name>A0ABN3GIZ1_9ACTN</name>
<comment type="caution">
    <text evidence="1">The sequence shown here is derived from an EMBL/GenBank/DDBJ whole genome shotgun (WGS) entry which is preliminary data.</text>
</comment>
<accession>A0ABN3GIZ1</accession>